<dbReference type="GO" id="GO:0000917">
    <property type="term" value="P:division septum assembly"/>
    <property type="evidence" value="ECO:0007669"/>
    <property type="project" value="UniProtKB-KW"/>
</dbReference>
<dbReference type="HAMAP" id="MF_00906">
    <property type="entry name" value="ZapC"/>
    <property type="match status" value="1"/>
</dbReference>
<dbReference type="RefSeq" id="WP_022943964.1">
    <property type="nucleotide sequence ID" value="NZ_CP023396.1"/>
</dbReference>
<gene>
    <name evidence="5" type="primary">zapC</name>
    <name evidence="9" type="ORF">CWC05_02090</name>
    <name evidence="8" type="ORF">TW72_10000</name>
</gene>
<evidence type="ECO:0000256" key="4">
    <source>
        <dbReference type="ARBA" id="ARBA00023306"/>
    </source>
</evidence>
<dbReference type="OrthoDB" id="5765005at2"/>
<evidence type="ECO:0000256" key="1">
    <source>
        <dbReference type="ARBA" id="ARBA00022490"/>
    </source>
</evidence>
<evidence type="ECO:0000256" key="2">
    <source>
        <dbReference type="ARBA" id="ARBA00022618"/>
    </source>
</evidence>
<comment type="caution">
    <text evidence="8">The sequence shown here is derived from an EMBL/GenBank/DDBJ whole genome shotgun (WGS) entry which is preliminary data.</text>
</comment>
<accession>A0A0F4PY20</accession>
<comment type="function">
    <text evidence="5">Contributes to the efficiency of the cell division process by stabilizing the polymeric form of the cell division protein FtsZ. Acts by promoting interactions between FtsZ protofilaments and suppressing the GTPase activity of FtsZ.</text>
</comment>
<keyword evidence="10" id="KW-1185">Reference proteome</keyword>
<dbReference type="InterPro" id="IPR009809">
    <property type="entry name" value="ZapC"/>
</dbReference>
<dbReference type="AlphaFoldDB" id="A0A0F4PY20"/>
<reference evidence="9 11" key="2">
    <citation type="submission" date="2017-12" db="EMBL/GenBank/DDBJ databases">
        <authorList>
            <person name="Paulsen S."/>
            <person name="Gram L.K."/>
        </authorList>
    </citation>
    <scope>NUCLEOTIDE SEQUENCE [LARGE SCALE GENOMIC DNA]</scope>
    <source>
        <strain evidence="9 11">S2897</strain>
    </source>
</reference>
<feature type="domain" description="Cell-division protein ZapC C-terminal" evidence="6">
    <location>
        <begin position="89"/>
        <end position="166"/>
    </location>
</feature>
<dbReference type="Pfam" id="PF21083">
    <property type="entry name" value="ZapC_N"/>
    <property type="match status" value="1"/>
</dbReference>
<dbReference type="EMBL" id="PNCG01000002">
    <property type="protein sequence ID" value="TMP88247.1"/>
    <property type="molecule type" value="Genomic_DNA"/>
</dbReference>
<dbReference type="Proteomes" id="UP000305874">
    <property type="component" value="Unassembled WGS sequence"/>
</dbReference>
<dbReference type="InterPro" id="IPR048372">
    <property type="entry name" value="ZapC_C"/>
</dbReference>
<keyword evidence="4 5" id="KW-0131">Cell cycle</keyword>
<proteinExistence type="inferred from homology"/>
<comment type="subcellular location">
    <subcellularLocation>
        <location evidence="5">Cytoplasm</location>
    </subcellularLocation>
</comment>
<dbReference type="Proteomes" id="UP000033664">
    <property type="component" value="Unassembled WGS sequence"/>
</dbReference>
<name>A0A0F4PY20_9GAMM</name>
<feature type="domain" description="Cell-division protein ZapC N-terminal" evidence="7">
    <location>
        <begin position="1"/>
        <end position="88"/>
    </location>
</feature>
<dbReference type="STRING" id="151081.TW72_10000"/>
<keyword evidence="3 5" id="KW-0717">Septation</keyword>
<comment type="similarity">
    <text evidence="5">Belongs to the ZapC family.</text>
</comment>
<dbReference type="Pfam" id="PF07126">
    <property type="entry name" value="ZapC_C"/>
    <property type="match status" value="1"/>
</dbReference>
<evidence type="ECO:0000313" key="11">
    <source>
        <dbReference type="Proteomes" id="UP000305874"/>
    </source>
</evidence>
<evidence type="ECO:0000313" key="8">
    <source>
        <dbReference type="EMBL" id="KJY99938.1"/>
    </source>
</evidence>
<dbReference type="PIRSF" id="PIRSF010252">
    <property type="entry name" value="ZapC"/>
    <property type="match status" value="1"/>
</dbReference>
<dbReference type="EMBL" id="JXXZ01000007">
    <property type="protein sequence ID" value="KJY99938.1"/>
    <property type="molecule type" value="Genomic_DNA"/>
</dbReference>
<reference evidence="9" key="4">
    <citation type="submission" date="2019-09" db="EMBL/GenBank/DDBJ databases">
        <title>Co-occurence of chitin degradation, pigmentation and bioactivity in marine Pseudoalteromonas.</title>
        <authorList>
            <person name="Sonnenschein E.C."/>
            <person name="Bech P.K."/>
        </authorList>
    </citation>
    <scope>NUCLEOTIDE SEQUENCE</scope>
    <source>
        <strain evidence="9">S2897</strain>
    </source>
</reference>
<organism evidence="8 10">
    <name type="scientific">Pseudoalteromonas ruthenica</name>
    <dbReference type="NCBI Taxonomy" id="151081"/>
    <lineage>
        <taxon>Bacteria</taxon>
        <taxon>Pseudomonadati</taxon>
        <taxon>Pseudomonadota</taxon>
        <taxon>Gammaproteobacteria</taxon>
        <taxon>Alteromonadales</taxon>
        <taxon>Pseudoalteromonadaceae</taxon>
        <taxon>Pseudoalteromonas</taxon>
    </lineage>
</organism>
<protein>
    <recommendedName>
        <fullName evidence="5">Cell division protein ZapC</fullName>
    </recommendedName>
</protein>
<dbReference type="GO" id="GO:0005737">
    <property type="term" value="C:cytoplasm"/>
    <property type="evidence" value="ECO:0007669"/>
    <property type="project" value="UniProtKB-SubCell"/>
</dbReference>
<dbReference type="PATRIC" id="fig|151081.8.peg.990"/>
<evidence type="ECO:0000313" key="10">
    <source>
        <dbReference type="Proteomes" id="UP000033664"/>
    </source>
</evidence>
<sequence length="175" mass="20072">MLQAQRHWQWQISSEQNRLVLDMGEMQFCTPYKLRQLTDEALSEPQFNLLDADFYKQVGEYLSTFNLWSDAQICQIALNATAVKHYLKPVLAKSWFFAPYTGRDINQEAIVSLTSQCQSGQFLIVDCADGASVCLCLEPHFALDENLSLKQFEVIKVLNNRIHPILSAQNQQKRA</sequence>
<dbReference type="eggNOG" id="ENOG502Z8AH">
    <property type="taxonomic scope" value="Bacteria"/>
</dbReference>
<reference evidence="11" key="3">
    <citation type="submission" date="2019-06" db="EMBL/GenBank/DDBJ databases">
        <title>Co-occurence of chitin degradation, pigmentation and bioactivity in marine Pseudoalteromonas.</title>
        <authorList>
            <person name="Sonnenschein E.C."/>
            <person name="Bech P.K."/>
        </authorList>
    </citation>
    <scope>NUCLEOTIDE SEQUENCE [LARGE SCALE GENOMIC DNA]</scope>
    <source>
        <strain evidence="11">S2897</strain>
    </source>
</reference>
<evidence type="ECO:0000259" key="7">
    <source>
        <dbReference type="Pfam" id="PF21083"/>
    </source>
</evidence>
<evidence type="ECO:0000256" key="3">
    <source>
        <dbReference type="ARBA" id="ARBA00023210"/>
    </source>
</evidence>
<evidence type="ECO:0000256" key="5">
    <source>
        <dbReference type="HAMAP-Rule" id="MF_00906"/>
    </source>
</evidence>
<dbReference type="InterPro" id="IPR048373">
    <property type="entry name" value="ZapC_N"/>
</dbReference>
<dbReference type="GO" id="GO:0043093">
    <property type="term" value="P:FtsZ-dependent cytokinesis"/>
    <property type="evidence" value="ECO:0007669"/>
    <property type="project" value="UniProtKB-UniRule"/>
</dbReference>
<dbReference type="GeneID" id="58228822"/>
<keyword evidence="2 5" id="KW-0132">Cell division</keyword>
<reference evidence="8 10" key="1">
    <citation type="journal article" date="2015" name="BMC Genomics">
        <title>Genome mining reveals unlocked bioactive potential of marine Gram-negative bacteria.</title>
        <authorList>
            <person name="Machado H."/>
            <person name="Sonnenschein E.C."/>
            <person name="Melchiorsen J."/>
            <person name="Gram L."/>
        </authorList>
    </citation>
    <scope>NUCLEOTIDE SEQUENCE [LARGE SCALE GENOMIC DNA]</scope>
    <source>
        <strain evidence="8 10">S3137</strain>
    </source>
</reference>
<keyword evidence="1 5" id="KW-0963">Cytoplasm</keyword>
<evidence type="ECO:0000313" key="9">
    <source>
        <dbReference type="EMBL" id="TMP88247.1"/>
    </source>
</evidence>
<comment type="subunit">
    <text evidence="5">Interacts directly with FtsZ.</text>
</comment>
<evidence type="ECO:0000259" key="6">
    <source>
        <dbReference type="Pfam" id="PF07126"/>
    </source>
</evidence>